<dbReference type="Gene3D" id="2.60.40.10">
    <property type="entry name" value="Immunoglobulins"/>
    <property type="match status" value="1"/>
</dbReference>
<dbReference type="InterPro" id="IPR013783">
    <property type="entry name" value="Ig-like_fold"/>
</dbReference>
<keyword evidence="2" id="KW-1185">Reference proteome</keyword>
<accession>A0A3Q0SHR7</accession>
<reference evidence="1" key="2">
    <citation type="submission" date="2025-09" db="UniProtKB">
        <authorList>
            <consortium name="Ensembl"/>
        </authorList>
    </citation>
    <scope>IDENTIFICATION</scope>
</reference>
<dbReference type="AlphaFoldDB" id="A0A3Q0SHR7"/>
<proteinExistence type="predicted"/>
<dbReference type="PANTHER" id="PTHR47135:SF3">
    <property type="entry name" value="FIBRONECTIN TYPE-III DOMAIN-CONTAINING PROTEIN"/>
    <property type="match status" value="1"/>
</dbReference>
<sequence>VAVSWEPSKGALSYTAVAQGSGGYASVCNNSDTACLFSDLLCGLNYSITVTASDDRCSSAESSAVKISTPCVPQKVTAKMVCSNDTGVVSWEE</sequence>
<dbReference type="InterPro" id="IPR003961">
    <property type="entry name" value="FN3_dom"/>
</dbReference>
<dbReference type="InterPro" id="IPR036116">
    <property type="entry name" value="FN3_sf"/>
</dbReference>
<evidence type="ECO:0000313" key="2">
    <source>
        <dbReference type="Proteomes" id="UP000261340"/>
    </source>
</evidence>
<name>A0A3Q0SHR7_AMPCI</name>
<dbReference type="Proteomes" id="UP000261340">
    <property type="component" value="Unplaced"/>
</dbReference>
<dbReference type="PANTHER" id="PTHR47135">
    <property type="entry name" value="FIBRONECTIN TYPE III DOMAIN-CONTAINING PROTEIN 7"/>
    <property type="match status" value="1"/>
</dbReference>
<protein>
    <submittedName>
        <fullName evidence="1">Fibronectin type III domain containing 7, related sequence 3</fullName>
    </submittedName>
</protein>
<dbReference type="Ensembl" id="ENSACIT00000021777.1">
    <property type="protein sequence ID" value="ENSACIP00000021228.1"/>
    <property type="gene ID" value="ENSACIG00000016486.1"/>
</dbReference>
<dbReference type="SUPFAM" id="SSF49265">
    <property type="entry name" value="Fibronectin type III"/>
    <property type="match status" value="1"/>
</dbReference>
<reference evidence="1" key="1">
    <citation type="submission" date="2025-08" db="UniProtKB">
        <authorList>
            <consortium name="Ensembl"/>
        </authorList>
    </citation>
    <scope>IDENTIFICATION</scope>
</reference>
<organism evidence="1 2">
    <name type="scientific">Amphilophus citrinellus</name>
    <name type="common">Midas cichlid</name>
    <name type="synonym">Cichlasoma citrinellum</name>
    <dbReference type="NCBI Taxonomy" id="61819"/>
    <lineage>
        <taxon>Eukaryota</taxon>
        <taxon>Metazoa</taxon>
        <taxon>Chordata</taxon>
        <taxon>Craniata</taxon>
        <taxon>Vertebrata</taxon>
        <taxon>Euteleostomi</taxon>
        <taxon>Actinopterygii</taxon>
        <taxon>Neopterygii</taxon>
        <taxon>Teleostei</taxon>
        <taxon>Neoteleostei</taxon>
        <taxon>Acanthomorphata</taxon>
        <taxon>Ovalentaria</taxon>
        <taxon>Cichlomorphae</taxon>
        <taxon>Cichliformes</taxon>
        <taxon>Cichlidae</taxon>
        <taxon>New World cichlids</taxon>
        <taxon>Cichlasomatinae</taxon>
        <taxon>Heroini</taxon>
        <taxon>Amphilophus</taxon>
    </lineage>
</organism>
<dbReference type="GeneTree" id="ENSGT00980000198596"/>
<evidence type="ECO:0000313" key="1">
    <source>
        <dbReference type="Ensembl" id="ENSACIP00000021228.1"/>
    </source>
</evidence>
<dbReference type="OMA" id="TPCVPQK"/>
<dbReference type="CDD" id="cd00063">
    <property type="entry name" value="FN3"/>
    <property type="match status" value="1"/>
</dbReference>